<evidence type="ECO:0000313" key="1">
    <source>
        <dbReference type="EMBL" id="CEK89485.1"/>
    </source>
</evidence>
<dbReference type="EMBL" id="HACG01042620">
    <property type="protein sequence ID" value="CEK89485.1"/>
    <property type="molecule type" value="Transcribed_RNA"/>
</dbReference>
<sequence length="54" mass="6030">MERNMVGKNPELKKGYISCKEGKRSIDGIVRFIAQGFPHNGTQTTARVLHKLSS</sequence>
<proteinExistence type="predicted"/>
<accession>A0A0B7B9C4</accession>
<organism evidence="3">
    <name type="scientific">Arion vulgaris</name>
    <dbReference type="NCBI Taxonomy" id="1028688"/>
    <lineage>
        <taxon>Eukaryota</taxon>
        <taxon>Metazoa</taxon>
        <taxon>Spiralia</taxon>
        <taxon>Lophotrochozoa</taxon>
        <taxon>Mollusca</taxon>
        <taxon>Gastropoda</taxon>
        <taxon>Heterobranchia</taxon>
        <taxon>Euthyneura</taxon>
        <taxon>Panpulmonata</taxon>
        <taxon>Eupulmonata</taxon>
        <taxon>Stylommatophora</taxon>
        <taxon>Helicina</taxon>
        <taxon>Arionoidea</taxon>
        <taxon>Arionidae</taxon>
        <taxon>Arion</taxon>
    </lineage>
</organism>
<gene>
    <name evidence="3" type="primary">ORF171259</name>
    <name evidence="1" type="synonym">ORF171255</name>
    <name evidence="2" type="synonym">ORF171256</name>
</gene>
<reference evidence="3" key="1">
    <citation type="submission" date="2014-12" db="EMBL/GenBank/DDBJ databases">
        <title>Insight into the proteome of Arion vulgaris.</title>
        <authorList>
            <person name="Aradska J."/>
            <person name="Bulat T."/>
            <person name="Smidak R."/>
            <person name="Sarate P."/>
            <person name="Gangsoo J."/>
            <person name="Sialana F."/>
            <person name="Bilban M."/>
            <person name="Lubec G."/>
        </authorList>
    </citation>
    <scope>NUCLEOTIDE SEQUENCE</scope>
    <source>
        <tissue evidence="3">Skin</tissue>
    </source>
</reference>
<protein>
    <submittedName>
        <fullName evidence="3">Uncharacterized protein</fullName>
    </submittedName>
</protein>
<dbReference type="EMBL" id="HACG01042621">
    <property type="protein sequence ID" value="CEK89486.1"/>
    <property type="molecule type" value="Transcribed_RNA"/>
</dbReference>
<feature type="non-terminal residue" evidence="3">
    <location>
        <position position="54"/>
    </location>
</feature>
<evidence type="ECO:0000313" key="3">
    <source>
        <dbReference type="EMBL" id="CEK89487.1"/>
    </source>
</evidence>
<dbReference type="EMBL" id="HACG01042622">
    <property type="protein sequence ID" value="CEK89487.1"/>
    <property type="molecule type" value="Transcribed_RNA"/>
</dbReference>
<dbReference type="AlphaFoldDB" id="A0A0B7B9C4"/>
<name>A0A0B7B9C4_9EUPU</name>
<evidence type="ECO:0000313" key="2">
    <source>
        <dbReference type="EMBL" id="CEK89486.1"/>
    </source>
</evidence>